<organism evidence="7 8">
    <name type="scientific">Paenibacillus naphthalenovorans</name>
    <dbReference type="NCBI Taxonomy" id="162209"/>
    <lineage>
        <taxon>Bacteria</taxon>
        <taxon>Bacillati</taxon>
        <taxon>Bacillota</taxon>
        <taxon>Bacilli</taxon>
        <taxon>Bacillales</taxon>
        <taxon>Paenibacillaceae</taxon>
        <taxon>Paenibacillus</taxon>
    </lineage>
</organism>
<comment type="function">
    <text evidence="5 6">Negative regulator of class I heat shock genes (grpE-dnaK-dnaJ and groELS operons). Prevents heat-shock induction of these operons.</text>
</comment>
<keyword evidence="3 6" id="KW-0346">Stress response</keyword>
<dbReference type="InterPro" id="IPR029016">
    <property type="entry name" value="GAF-like_dom_sf"/>
</dbReference>
<dbReference type="InterPro" id="IPR005104">
    <property type="entry name" value="WHTH_HrcA_DNA-bd"/>
</dbReference>
<proteinExistence type="inferred from homology"/>
<dbReference type="FunFam" id="1.10.10.10:FF:000049">
    <property type="entry name" value="Heat-inducible transcription repressor HrcA"/>
    <property type="match status" value="1"/>
</dbReference>
<dbReference type="Pfam" id="PF03444">
    <property type="entry name" value="WHD_HrcA"/>
    <property type="match status" value="1"/>
</dbReference>
<evidence type="ECO:0000313" key="7">
    <source>
        <dbReference type="EMBL" id="ALS21281.1"/>
    </source>
</evidence>
<evidence type="ECO:0000256" key="2">
    <source>
        <dbReference type="ARBA" id="ARBA00023015"/>
    </source>
</evidence>
<dbReference type="AlphaFoldDB" id="A0A0U2UHB9"/>
<dbReference type="SUPFAM" id="SSF55781">
    <property type="entry name" value="GAF domain-like"/>
    <property type="match status" value="1"/>
</dbReference>
<dbReference type="Proteomes" id="UP000061660">
    <property type="component" value="Chromosome"/>
</dbReference>
<comment type="similarity">
    <text evidence="6">Belongs to the HrcA family.</text>
</comment>
<evidence type="ECO:0000256" key="6">
    <source>
        <dbReference type="HAMAP-Rule" id="MF_00081"/>
    </source>
</evidence>
<reference evidence="8" key="1">
    <citation type="submission" date="2015-12" db="EMBL/GenBank/DDBJ databases">
        <title>Complete genome sequences of two moderately thermophilic Paenibacillus species.</title>
        <authorList>
            <person name="Butler R.III."/>
            <person name="Wang J."/>
            <person name="Stark B.C."/>
            <person name="Pombert J.-F."/>
        </authorList>
    </citation>
    <scope>NUCLEOTIDE SEQUENCE [LARGE SCALE GENOMIC DNA]</scope>
    <source>
        <strain evidence="8">32O-Y</strain>
    </source>
</reference>
<dbReference type="SUPFAM" id="SSF46785">
    <property type="entry name" value="Winged helix' DNA-binding domain"/>
    <property type="match status" value="1"/>
</dbReference>
<dbReference type="InterPro" id="IPR036390">
    <property type="entry name" value="WH_DNA-bd_sf"/>
</dbReference>
<dbReference type="KEGG" id="pnp:IJ22_08990"/>
<dbReference type="PIRSF" id="PIRSF005485">
    <property type="entry name" value="HrcA"/>
    <property type="match status" value="1"/>
</dbReference>
<dbReference type="PATRIC" id="fig|162209.4.peg.960"/>
<dbReference type="InterPro" id="IPR002571">
    <property type="entry name" value="HrcA"/>
</dbReference>
<evidence type="ECO:0000256" key="3">
    <source>
        <dbReference type="ARBA" id="ARBA00023016"/>
    </source>
</evidence>
<evidence type="ECO:0000256" key="1">
    <source>
        <dbReference type="ARBA" id="ARBA00022491"/>
    </source>
</evidence>
<accession>A0A0U2UHB9</accession>
<name>A0A0U2UHB9_9BACL</name>
<keyword evidence="4 6" id="KW-0804">Transcription</keyword>
<gene>
    <name evidence="6" type="primary">hrcA</name>
    <name evidence="7" type="ORF">IJ22_08990</name>
</gene>
<dbReference type="Gene3D" id="3.30.390.60">
    <property type="entry name" value="Heat-inducible transcription repressor hrca homolog, domain 3"/>
    <property type="match status" value="1"/>
</dbReference>
<protein>
    <recommendedName>
        <fullName evidence="6">Heat-inducible transcription repressor HrcA</fullName>
    </recommendedName>
</protein>
<dbReference type="Pfam" id="PF01628">
    <property type="entry name" value="HrcA"/>
    <property type="match status" value="1"/>
</dbReference>
<evidence type="ECO:0000256" key="4">
    <source>
        <dbReference type="ARBA" id="ARBA00023163"/>
    </source>
</evidence>
<evidence type="ECO:0000256" key="5">
    <source>
        <dbReference type="ARBA" id="ARBA00055319"/>
    </source>
</evidence>
<dbReference type="PANTHER" id="PTHR34824">
    <property type="entry name" value="HEAT-INDUCIBLE TRANSCRIPTION REPRESSOR HRCA"/>
    <property type="match status" value="1"/>
</dbReference>
<dbReference type="EMBL" id="CP013652">
    <property type="protein sequence ID" value="ALS21281.1"/>
    <property type="molecule type" value="Genomic_DNA"/>
</dbReference>
<dbReference type="STRING" id="162209.IJ22_08990"/>
<dbReference type="PANTHER" id="PTHR34824:SF1">
    <property type="entry name" value="HEAT-INDUCIBLE TRANSCRIPTION REPRESSOR HRCA"/>
    <property type="match status" value="1"/>
</dbReference>
<dbReference type="NCBIfam" id="TIGR00331">
    <property type="entry name" value="hrcA"/>
    <property type="match status" value="1"/>
</dbReference>
<dbReference type="GO" id="GO:0003677">
    <property type="term" value="F:DNA binding"/>
    <property type="evidence" value="ECO:0007669"/>
    <property type="project" value="InterPro"/>
</dbReference>
<evidence type="ECO:0000313" key="8">
    <source>
        <dbReference type="Proteomes" id="UP000061660"/>
    </source>
</evidence>
<keyword evidence="8" id="KW-1185">Reference proteome</keyword>
<dbReference type="GO" id="GO:0045892">
    <property type="term" value="P:negative regulation of DNA-templated transcription"/>
    <property type="evidence" value="ECO:0007669"/>
    <property type="project" value="UniProtKB-UniRule"/>
</dbReference>
<reference evidence="7 8" key="2">
    <citation type="journal article" date="2016" name="Genome Announc.">
        <title>Complete Genome Sequences of Two Interactive Moderate Thermophiles, Paenibacillus napthalenovorans 32O-Y and Paenibacillus sp. 32O-W.</title>
        <authorList>
            <person name="Butler R.R.III."/>
            <person name="Wang J."/>
            <person name="Stark B.C."/>
            <person name="Pombert J.F."/>
        </authorList>
    </citation>
    <scope>NUCLEOTIDE SEQUENCE [LARGE SCALE GENOMIC DNA]</scope>
    <source>
        <strain evidence="7 8">32O-Y</strain>
    </source>
</reference>
<keyword evidence="2 6" id="KW-0805">Transcription regulation</keyword>
<keyword evidence="1 6" id="KW-0678">Repressor</keyword>
<dbReference type="Gene3D" id="3.30.450.40">
    <property type="match status" value="1"/>
</dbReference>
<dbReference type="Gene3D" id="1.10.10.10">
    <property type="entry name" value="Winged helix-like DNA-binding domain superfamily/Winged helix DNA-binding domain"/>
    <property type="match status" value="1"/>
</dbReference>
<sequence>MLTERQRHILSAIVDDYIRSAEPIGSRSISKRGNVGFSPATIRNEMSDLEDMGYLEQPHTSAGRIPSHKGYRYYVDHLMTYGKLAHHEVNVLKRFFTDKMQEMEGVIQQTAMILSQLTNYTSIVLGPEMTGTTMKHLQIVPLNERTAVAIIVTNTGQVENKTVTIPEGIPMGEIEKFVNLLNARLKNVPLLHFKSKLYTEIAAEMSSYVSGYEELLAMLDSVISRGEEERVYLGGTTNMLNQPEFKDVDKVKNILDLLAETPKLVQLFDGTADARGGIQVRIGSENKLEAVNDCSLITASYSIDGQLLGTIGILGPTRMDYARVMKLLDHLSKDLTKLMERWYK</sequence>
<dbReference type="InterPro" id="IPR036388">
    <property type="entry name" value="WH-like_DNA-bd_sf"/>
</dbReference>
<dbReference type="OrthoDB" id="9783139at2"/>
<dbReference type="HAMAP" id="MF_00081">
    <property type="entry name" value="HrcA"/>
    <property type="match status" value="1"/>
</dbReference>
<dbReference type="InterPro" id="IPR023120">
    <property type="entry name" value="WHTH_transcript_rep_HrcA_IDD"/>
</dbReference>
<dbReference type="RefSeq" id="WP_054818552.1">
    <property type="nucleotide sequence ID" value="NZ_BJCS01000006.1"/>
</dbReference>
<dbReference type="InterPro" id="IPR021153">
    <property type="entry name" value="HrcA_C"/>
</dbReference>